<evidence type="ECO:0000259" key="6">
    <source>
        <dbReference type="PROSITE" id="PS50108"/>
    </source>
</evidence>
<dbReference type="GO" id="GO:0003779">
    <property type="term" value="F:actin binding"/>
    <property type="evidence" value="ECO:0007669"/>
    <property type="project" value="InterPro"/>
</dbReference>
<evidence type="ECO:0000256" key="3">
    <source>
        <dbReference type="ARBA" id="ARBA00022737"/>
    </source>
</evidence>
<evidence type="ECO:0000259" key="7">
    <source>
        <dbReference type="PROSITE" id="PS50229"/>
    </source>
</evidence>
<dbReference type="InterPro" id="IPR000697">
    <property type="entry name" value="WH1/EVH1_dom"/>
</dbReference>
<dbReference type="SUPFAM" id="SSF50729">
    <property type="entry name" value="PH domain-like"/>
    <property type="match status" value="1"/>
</dbReference>
<dbReference type="KEGG" id="rsx:RhiXN_05544"/>
<dbReference type="Pfam" id="PF00568">
    <property type="entry name" value="WH1"/>
    <property type="match status" value="1"/>
</dbReference>
<keyword evidence="2" id="KW-0597">Phosphoprotein</keyword>
<name>A0A8H8NW96_9AGAM</name>
<dbReference type="GO" id="GO:0005634">
    <property type="term" value="C:nucleus"/>
    <property type="evidence" value="ECO:0007669"/>
    <property type="project" value="UniProtKB-SubCell"/>
</dbReference>
<dbReference type="Gene3D" id="3.90.810.10">
    <property type="entry name" value="CRIB domain"/>
    <property type="match status" value="1"/>
</dbReference>
<dbReference type="SMART" id="SM00285">
    <property type="entry name" value="PBD"/>
    <property type="match status" value="1"/>
</dbReference>
<dbReference type="PRINTS" id="PR01217">
    <property type="entry name" value="PRICHEXTENSN"/>
</dbReference>
<dbReference type="Gene3D" id="2.30.29.30">
    <property type="entry name" value="Pleckstrin-homology domain (PH domain)/Phosphotyrosine-binding domain (PTB)"/>
    <property type="match status" value="1"/>
</dbReference>
<dbReference type="CDD" id="cd01205">
    <property type="entry name" value="EVH1_WASP-like"/>
    <property type="match status" value="1"/>
</dbReference>
<dbReference type="InterPro" id="IPR033927">
    <property type="entry name" value="WASPfam_EVH1"/>
</dbReference>
<dbReference type="InterPro" id="IPR003124">
    <property type="entry name" value="WH2_dom"/>
</dbReference>
<protein>
    <submittedName>
        <fullName evidence="9">WH1 domain</fullName>
    </submittedName>
</protein>
<evidence type="ECO:0000256" key="4">
    <source>
        <dbReference type="ARBA" id="ARBA00023242"/>
    </source>
</evidence>
<comment type="subcellular location">
    <subcellularLocation>
        <location evidence="1">Nucleus</location>
    </subcellularLocation>
</comment>
<keyword evidence="4" id="KW-0539">Nucleus</keyword>
<dbReference type="CDD" id="cd00132">
    <property type="entry name" value="CRIB"/>
    <property type="match status" value="1"/>
</dbReference>
<evidence type="ECO:0000256" key="5">
    <source>
        <dbReference type="SAM" id="MobiDB-lite"/>
    </source>
</evidence>
<accession>A0A8H8NW96</accession>
<gene>
    <name evidence="9" type="ORF">RhiXN_05544</name>
</gene>
<organism evidence="9 10">
    <name type="scientific">Rhizoctonia solani</name>
    <dbReference type="NCBI Taxonomy" id="456999"/>
    <lineage>
        <taxon>Eukaryota</taxon>
        <taxon>Fungi</taxon>
        <taxon>Dikarya</taxon>
        <taxon>Basidiomycota</taxon>
        <taxon>Agaricomycotina</taxon>
        <taxon>Agaricomycetes</taxon>
        <taxon>Cantharellales</taxon>
        <taxon>Ceratobasidiaceae</taxon>
        <taxon>Rhizoctonia</taxon>
    </lineage>
</organism>
<dbReference type="PROSITE" id="PS51082">
    <property type="entry name" value="WH2"/>
    <property type="match status" value="1"/>
</dbReference>
<evidence type="ECO:0000256" key="1">
    <source>
        <dbReference type="ARBA" id="ARBA00004123"/>
    </source>
</evidence>
<feature type="compositionally biased region" description="Low complexity" evidence="5">
    <location>
        <begin position="482"/>
        <end position="509"/>
    </location>
</feature>
<evidence type="ECO:0000256" key="2">
    <source>
        <dbReference type="ARBA" id="ARBA00022553"/>
    </source>
</evidence>
<proteinExistence type="predicted"/>
<evidence type="ECO:0000313" key="9">
    <source>
        <dbReference type="EMBL" id="QRW20555.1"/>
    </source>
</evidence>
<dbReference type="Pfam" id="PF00786">
    <property type="entry name" value="PBD"/>
    <property type="match status" value="1"/>
</dbReference>
<dbReference type="InterPro" id="IPR000095">
    <property type="entry name" value="CRIB_dom"/>
</dbReference>
<dbReference type="InterPro" id="IPR011993">
    <property type="entry name" value="PH-like_dom_sf"/>
</dbReference>
<feature type="domain" description="CRIB" evidence="6">
    <location>
        <begin position="162"/>
        <end position="175"/>
    </location>
</feature>
<dbReference type="Proteomes" id="UP000650533">
    <property type="component" value="Chromosome 6"/>
</dbReference>
<dbReference type="InterPro" id="IPR036936">
    <property type="entry name" value="CRIB_dom_sf"/>
</dbReference>
<dbReference type="RefSeq" id="XP_043180792.1">
    <property type="nucleotide sequence ID" value="XM_043325360.1"/>
</dbReference>
<feature type="domain" description="WH2" evidence="8">
    <location>
        <begin position="460"/>
        <end position="479"/>
    </location>
</feature>
<feature type="region of interest" description="Disordered" evidence="5">
    <location>
        <begin position="226"/>
        <end position="509"/>
    </location>
</feature>
<dbReference type="PROSITE" id="PS50229">
    <property type="entry name" value="WH1"/>
    <property type="match status" value="1"/>
</dbReference>
<reference evidence="9" key="1">
    <citation type="submission" date="2020-05" db="EMBL/GenBank/DDBJ databases">
        <title>Evolutionary and genomic comparisons of hybrid uninucleate and nonhybrid Rhizoctonia fungi.</title>
        <authorList>
            <person name="Li C."/>
            <person name="Chen X."/>
        </authorList>
    </citation>
    <scope>NUCLEOTIDE SEQUENCE</scope>
    <source>
        <strain evidence="9">AG-1 IA</strain>
    </source>
</reference>
<dbReference type="FunFam" id="3.90.810.10:FF:000010">
    <property type="entry name" value="Related to Neural Wiskott-Aldrich syndrome protein"/>
    <property type="match status" value="1"/>
</dbReference>
<keyword evidence="3" id="KW-0677">Repeat</keyword>
<feature type="domain" description="WH1" evidence="7">
    <location>
        <begin position="19"/>
        <end position="130"/>
    </location>
</feature>
<dbReference type="EMBL" id="CP059663">
    <property type="protein sequence ID" value="QRW20555.1"/>
    <property type="molecule type" value="Genomic_DNA"/>
</dbReference>
<feature type="compositionally biased region" description="Pro residues" evidence="5">
    <location>
        <begin position="281"/>
        <end position="448"/>
    </location>
</feature>
<dbReference type="GeneID" id="67027823"/>
<dbReference type="SMART" id="SM00461">
    <property type="entry name" value="WH1"/>
    <property type="match status" value="1"/>
</dbReference>
<evidence type="ECO:0000313" key="10">
    <source>
        <dbReference type="Proteomes" id="UP000650533"/>
    </source>
</evidence>
<feature type="region of interest" description="Disordered" evidence="5">
    <location>
        <begin position="130"/>
        <end position="158"/>
    </location>
</feature>
<dbReference type="PROSITE" id="PS50108">
    <property type="entry name" value="CRIB"/>
    <property type="match status" value="1"/>
</dbReference>
<evidence type="ECO:0000259" key="8">
    <source>
        <dbReference type="PROSITE" id="PS51082"/>
    </source>
</evidence>
<dbReference type="AlphaFoldDB" id="A0A8H8NW96"/>
<sequence>MPSASTITASEKATVKQHLPSSTTKIHTATVARVYYAHPNPNEWSYSGIQGALAFVSDKVRGGFWWRVVDLQGTRGIIWEHEVYEPILYTQDRPFFHSFAGDECMIGFSFPNEGEALTMYKKFEKRGKLSTGGKAKAQPATPSTPTRSKTKSKKGKIDKSLISAPSGFHHVAHMGYDAEGGFTSTGLDPSWQALLESLGQYGVSKNDLQGNEDFIRGFVEEYRAQEKAQVPTKAAPPPVNPRGGGKKPPPPPAPVRKRGAETRESISSLPPATPVETFTPTPAPAPPSNAPPRPPSAPPPRPPTSAPPPPSAAPPPPPSAPPPRPPTNAPPPPPAAPPPRPPTSAPPPPPAAPPPPAPPASAPPRPPAAPPPPPAPPASRNAPPPPPPPPGKLISGAPPPPPPPPPPMGAPPPPPPPPPAGIPPPPPPPPGAPPPPPPPGAPPPPPSGDAPGSMPTAQPGRADLLASIQGKGIHSLRKAPAADEGSSSAGTAAAAAVGGAAVGAAAASGGGDLASALAAALTQRNKAIGDSSDEEEDDDWDD</sequence>